<dbReference type="EMBL" id="CP001157">
    <property type="protein sequence ID" value="ACO78529.1"/>
    <property type="molecule type" value="Genomic_DNA"/>
</dbReference>
<dbReference type="CDD" id="cd01164">
    <property type="entry name" value="FruK_PfkB_like"/>
    <property type="match status" value="1"/>
</dbReference>
<keyword evidence="4 8" id="KW-0418">Kinase</keyword>
<evidence type="ECO:0000256" key="5">
    <source>
        <dbReference type="ARBA" id="ARBA00022840"/>
    </source>
</evidence>
<dbReference type="HOGENOM" id="CLU_050013_0_2_6"/>
<evidence type="ECO:0000256" key="4">
    <source>
        <dbReference type="ARBA" id="ARBA00022777"/>
    </source>
</evidence>
<dbReference type="PANTHER" id="PTHR46566:SF2">
    <property type="entry name" value="ATP-DEPENDENT 6-PHOSPHOFRUCTOKINASE ISOZYME 2"/>
    <property type="match status" value="1"/>
</dbReference>
<dbReference type="KEGG" id="avn:Avin_23410"/>
<dbReference type="InterPro" id="IPR029056">
    <property type="entry name" value="Ribokinase-like"/>
</dbReference>
<reference evidence="8 9" key="1">
    <citation type="journal article" date="2009" name="J. Bacteriol.">
        <title>Genome sequence of Azotobacter vinelandii, an obligate aerobe specialized to support diverse anaerobic metabolic processes.</title>
        <authorList>
            <person name="Setubal J.C."/>
            <person name="dos Santos P."/>
            <person name="Goldman B.S."/>
            <person name="Ertesvag H."/>
            <person name="Espin G."/>
            <person name="Rubio L.M."/>
            <person name="Valla S."/>
            <person name="Almeida N.F."/>
            <person name="Balasubramanian D."/>
            <person name="Cromes L."/>
            <person name="Curatti L."/>
            <person name="Du Z."/>
            <person name="Godsy E."/>
            <person name="Goodner B."/>
            <person name="Hellner-Burris K."/>
            <person name="Hernandez J.A."/>
            <person name="Houmiel K."/>
            <person name="Imperial J."/>
            <person name="Kennedy C."/>
            <person name="Larson T.J."/>
            <person name="Latreille P."/>
            <person name="Ligon L.S."/>
            <person name="Lu J."/>
            <person name="Maerk M."/>
            <person name="Miller N.M."/>
            <person name="Norton S."/>
            <person name="O'Carroll I.P."/>
            <person name="Paulsen I."/>
            <person name="Raulfs E.C."/>
            <person name="Roemer R."/>
            <person name="Rosser J."/>
            <person name="Segura D."/>
            <person name="Slater S."/>
            <person name="Stricklin S.L."/>
            <person name="Studholme D.J."/>
            <person name="Sun J."/>
            <person name="Viana C.J."/>
            <person name="Wallin E."/>
            <person name="Wang B."/>
            <person name="Wheeler C."/>
            <person name="Zhu H."/>
            <person name="Dean D.R."/>
            <person name="Dixon R."/>
            <person name="Wood D."/>
        </authorList>
    </citation>
    <scope>NUCLEOTIDE SEQUENCE [LARGE SCALE GENOMIC DNA]</scope>
    <source>
        <strain evidence="9">DJ / ATCC BAA-1303</strain>
    </source>
</reference>
<keyword evidence="5" id="KW-0067">ATP-binding</keyword>
<dbReference type="Pfam" id="PF00294">
    <property type="entry name" value="PfkB"/>
    <property type="match status" value="1"/>
</dbReference>
<evidence type="ECO:0000259" key="7">
    <source>
        <dbReference type="Pfam" id="PF00294"/>
    </source>
</evidence>
<dbReference type="PIRSF" id="PIRSF000535">
    <property type="entry name" value="1PFK/6PFK/LacC"/>
    <property type="match status" value="1"/>
</dbReference>
<dbReference type="STRING" id="322710.Avin_23410"/>
<keyword evidence="2 6" id="KW-0808">Transferase</keyword>
<accession>C1DHD4</accession>
<evidence type="ECO:0000256" key="3">
    <source>
        <dbReference type="ARBA" id="ARBA00022741"/>
    </source>
</evidence>
<evidence type="ECO:0000313" key="9">
    <source>
        <dbReference type="Proteomes" id="UP000002424"/>
    </source>
</evidence>
<dbReference type="GO" id="GO:0003872">
    <property type="term" value="F:6-phosphofructokinase activity"/>
    <property type="evidence" value="ECO:0007669"/>
    <property type="project" value="TreeGrafter"/>
</dbReference>
<evidence type="ECO:0000256" key="2">
    <source>
        <dbReference type="ARBA" id="ARBA00022679"/>
    </source>
</evidence>
<protein>
    <recommendedName>
        <fullName evidence="6">Phosphofructokinase</fullName>
    </recommendedName>
</protein>
<dbReference type="GO" id="GO:0005829">
    <property type="term" value="C:cytosol"/>
    <property type="evidence" value="ECO:0007669"/>
    <property type="project" value="TreeGrafter"/>
</dbReference>
<dbReference type="InterPro" id="IPR002173">
    <property type="entry name" value="Carboh/pur_kinase_PfkB_CS"/>
</dbReference>
<keyword evidence="9" id="KW-1185">Reference proteome</keyword>
<dbReference type="GO" id="GO:0005524">
    <property type="term" value="F:ATP binding"/>
    <property type="evidence" value="ECO:0007669"/>
    <property type="project" value="UniProtKB-KW"/>
</dbReference>
<keyword evidence="3" id="KW-0547">Nucleotide-binding</keyword>
<name>C1DHD4_AZOVD</name>
<dbReference type="NCBIfam" id="TIGR03168">
    <property type="entry name" value="1-PFK"/>
    <property type="match status" value="1"/>
</dbReference>
<dbReference type="eggNOG" id="COG1105">
    <property type="taxonomic scope" value="Bacteria"/>
</dbReference>
<dbReference type="AlphaFoldDB" id="C1DHD4"/>
<evidence type="ECO:0000256" key="1">
    <source>
        <dbReference type="ARBA" id="ARBA00010688"/>
    </source>
</evidence>
<evidence type="ECO:0000313" key="8">
    <source>
        <dbReference type="EMBL" id="ACO78529.1"/>
    </source>
</evidence>
<dbReference type="Proteomes" id="UP000002424">
    <property type="component" value="Chromosome"/>
</dbReference>
<dbReference type="PROSITE" id="PS00583">
    <property type="entry name" value="PFKB_KINASES_1"/>
    <property type="match status" value="1"/>
</dbReference>
<dbReference type="SUPFAM" id="SSF53613">
    <property type="entry name" value="Ribokinase-like"/>
    <property type="match status" value="1"/>
</dbReference>
<dbReference type="Gene3D" id="3.40.1190.20">
    <property type="match status" value="1"/>
</dbReference>
<gene>
    <name evidence="8" type="primary">pfkB</name>
    <name evidence="8" type="ordered locus">Avin_23410</name>
</gene>
<dbReference type="SMR" id="C1DHD4"/>
<proteinExistence type="inferred from homology"/>
<dbReference type="OrthoDB" id="9801219at2"/>
<dbReference type="InterPro" id="IPR017583">
    <property type="entry name" value="Tagatose/fructose_Pkinase"/>
</dbReference>
<dbReference type="EnsemblBacteria" id="ACO78529">
    <property type="protein sequence ID" value="ACO78529"/>
    <property type="gene ID" value="Avin_23410"/>
</dbReference>
<dbReference type="PANTHER" id="PTHR46566">
    <property type="entry name" value="1-PHOSPHOFRUCTOKINASE-RELATED"/>
    <property type="match status" value="1"/>
</dbReference>
<dbReference type="InterPro" id="IPR011611">
    <property type="entry name" value="PfkB_dom"/>
</dbReference>
<sequence>MEFAMSCIVTLTLNPAMDVSTAVARLEPTRKLRCGPPRYEPGGGGINVARVIRALGGESVAVYPAGGPFGEMLQHALEALGLPQVRVPIAGDTRESFTVDEGETGLQYRFVLPGPTLTPTERRNCLETIAALVPAPSHLVVSGSFPSGVALDFHDEILDLARRLGARLVLDYSGEALRHAVARGGIYLLKPSLSELSSLAGRRLDDEAGQEEEARRLVERGAVEIVVLSLGAGGALLASREGIERFSAFDVPLRSAVGAGDSVVGATVLALSRGWSLHDAVRYGMAAAAATLMRPGTGLCRAEDVERLYREG</sequence>
<comment type="similarity">
    <text evidence="1 6">Belongs to the carbohydrate kinase PfkB family.</text>
</comment>
<evidence type="ECO:0000256" key="6">
    <source>
        <dbReference type="PIRNR" id="PIRNR000535"/>
    </source>
</evidence>
<feature type="domain" description="Carbohydrate kinase PfkB" evidence="7">
    <location>
        <begin position="17"/>
        <end position="300"/>
    </location>
</feature>
<organism evidence="8 9">
    <name type="scientific">Azotobacter vinelandii (strain DJ / ATCC BAA-1303)</name>
    <dbReference type="NCBI Taxonomy" id="322710"/>
    <lineage>
        <taxon>Bacteria</taxon>
        <taxon>Pseudomonadati</taxon>
        <taxon>Pseudomonadota</taxon>
        <taxon>Gammaproteobacteria</taxon>
        <taxon>Pseudomonadales</taxon>
        <taxon>Pseudomonadaceae</taxon>
        <taxon>Azotobacter</taxon>
    </lineage>
</organism>